<dbReference type="Proteomes" id="UP000326367">
    <property type="component" value="Unassembled WGS sequence"/>
</dbReference>
<evidence type="ECO:0000256" key="1">
    <source>
        <dbReference type="SAM" id="MobiDB-lite"/>
    </source>
</evidence>
<reference evidence="2 3" key="1">
    <citation type="journal article" date="2020" name="Antonie Van Leeuwenhoek">
        <title>Stenotrophomonas cyclobalanopsidis sp. nov., isolated from the leaf spot disease of Cyclobalanopsis patelliformis.</title>
        <authorList>
            <person name="Bian D.R."/>
            <person name="Xue H."/>
            <person name="Piao C.G."/>
            <person name="Li Y."/>
        </authorList>
    </citation>
    <scope>NUCLEOTIDE SEQUENCE [LARGE SCALE GENOMIC DNA]</scope>
    <source>
        <strain evidence="2 3">TPQG1-4</strain>
    </source>
</reference>
<proteinExistence type="predicted"/>
<protein>
    <submittedName>
        <fullName evidence="2">Uncharacterized protein</fullName>
    </submittedName>
</protein>
<feature type="region of interest" description="Disordered" evidence="1">
    <location>
        <begin position="34"/>
        <end position="54"/>
    </location>
</feature>
<sequence>MHHPLQSHHALALALSPHLPANAHQVIADGDVQTRAAARAEEGGPAGALGQGGVFQLRDAQPQGVLLVDPDGPHRCRLAHRLPDAPDACGIYWSEAVSLPLSPASALFLSPRS</sequence>
<feature type="compositionally biased region" description="Gly residues" evidence="1">
    <location>
        <begin position="44"/>
        <end position="53"/>
    </location>
</feature>
<organism evidence="2 3">
    <name type="scientific">Stenotrophomonas cyclobalanopsidis</name>
    <dbReference type="NCBI Taxonomy" id="2771362"/>
    <lineage>
        <taxon>Bacteria</taxon>
        <taxon>Pseudomonadati</taxon>
        <taxon>Pseudomonadota</taxon>
        <taxon>Gammaproteobacteria</taxon>
        <taxon>Lysobacterales</taxon>
        <taxon>Lysobacteraceae</taxon>
        <taxon>Stenotrophomonas</taxon>
    </lineage>
</organism>
<dbReference type="EMBL" id="VYKI01000002">
    <property type="protein sequence ID" value="KAA9003859.1"/>
    <property type="molecule type" value="Genomic_DNA"/>
</dbReference>
<name>A0ABQ6T559_9GAMM</name>
<evidence type="ECO:0000313" key="2">
    <source>
        <dbReference type="EMBL" id="KAA9003859.1"/>
    </source>
</evidence>
<dbReference type="RefSeq" id="WP_150453434.1">
    <property type="nucleotide sequence ID" value="NZ_VYKI01000002.1"/>
</dbReference>
<keyword evidence="3" id="KW-1185">Reference proteome</keyword>
<accession>A0ABQ6T559</accession>
<evidence type="ECO:0000313" key="3">
    <source>
        <dbReference type="Proteomes" id="UP000326367"/>
    </source>
</evidence>
<gene>
    <name evidence="2" type="ORF">FJU31_03120</name>
</gene>
<comment type="caution">
    <text evidence="2">The sequence shown here is derived from an EMBL/GenBank/DDBJ whole genome shotgun (WGS) entry which is preliminary data.</text>
</comment>